<feature type="non-terminal residue" evidence="2">
    <location>
        <position position="138"/>
    </location>
</feature>
<dbReference type="EMBL" id="UINC01176494">
    <property type="protein sequence ID" value="SVD83645.1"/>
    <property type="molecule type" value="Genomic_DNA"/>
</dbReference>
<name>A0A382YLE7_9ZZZZ</name>
<keyword evidence="1" id="KW-0472">Membrane</keyword>
<organism evidence="2">
    <name type="scientific">marine metagenome</name>
    <dbReference type="NCBI Taxonomy" id="408172"/>
    <lineage>
        <taxon>unclassified sequences</taxon>
        <taxon>metagenomes</taxon>
        <taxon>ecological metagenomes</taxon>
    </lineage>
</organism>
<protein>
    <submittedName>
        <fullName evidence="2">Uncharacterized protein</fullName>
    </submittedName>
</protein>
<keyword evidence="1" id="KW-0812">Transmembrane</keyword>
<gene>
    <name evidence="2" type="ORF">METZ01_LOCUS436499</name>
</gene>
<feature type="transmembrane region" description="Helical" evidence="1">
    <location>
        <begin position="106"/>
        <end position="125"/>
    </location>
</feature>
<keyword evidence="1" id="KW-1133">Transmembrane helix</keyword>
<feature type="transmembrane region" description="Helical" evidence="1">
    <location>
        <begin position="68"/>
        <end position="86"/>
    </location>
</feature>
<evidence type="ECO:0000256" key="1">
    <source>
        <dbReference type="SAM" id="Phobius"/>
    </source>
</evidence>
<feature type="transmembrane region" description="Helical" evidence="1">
    <location>
        <begin position="12"/>
        <end position="31"/>
    </location>
</feature>
<sequence>MNTLYGKFLPSIWLFLFFVALYFLSMGGHLYSADNEVKGLITEGIVERHSVSLPRIEMMYMTPGRDGLSYSPFPIGTSITMIPFYLVGDGLAHLFPSLPREIVIEFSYSMINSIVTALTCVILFATSRLLGFSPRTSI</sequence>
<reference evidence="2" key="1">
    <citation type="submission" date="2018-05" db="EMBL/GenBank/DDBJ databases">
        <authorList>
            <person name="Lanie J.A."/>
            <person name="Ng W.-L."/>
            <person name="Kazmierczak K.M."/>
            <person name="Andrzejewski T.M."/>
            <person name="Davidsen T.M."/>
            <person name="Wayne K.J."/>
            <person name="Tettelin H."/>
            <person name="Glass J.I."/>
            <person name="Rusch D."/>
            <person name="Podicherti R."/>
            <person name="Tsui H.-C.T."/>
            <person name="Winkler M.E."/>
        </authorList>
    </citation>
    <scope>NUCLEOTIDE SEQUENCE</scope>
</reference>
<evidence type="ECO:0000313" key="2">
    <source>
        <dbReference type="EMBL" id="SVD83645.1"/>
    </source>
</evidence>
<accession>A0A382YLE7</accession>
<proteinExistence type="predicted"/>
<dbReference type="AlphaFoldDB" id="A0A382YLE7"/>